<keyword evidence="6" id="KW-0408">Iron</keyword>
<organism evidence="9 10">
    <name type="scientific">Candidatus Abyssobacteria bacterium SURF_17</name>
    <dbReference type="NCBI Taxonomy" id="2093361"/>
    <lineage>
        <taxon>Bacteria</taxon>
        <taxon>Pseudomonadati</taxon>
        <taxon>Candidatus Hydrogenedentota</taxon>
        <taxon>Candidatus Abyssobacteria</taxon>
    </lineage>
</organism>
<dbReference type="Pfam" id="PF12838">
    <property type="entry name" value="Fer4_7"/>
    <property type="match status" value="1"/>
</dbReference>
<proteinExistence type="predicted"/>
<gene>
    <name evidence="9" type="ORF">C4532_06300</name>
</gene>
<evidence type="ECO:0000256" key="2">
    <source>
        <dbReference type="ARBA" id="ARBA00022485"/>
    </source>
</evidence>
<dbReference type="PROSITE" id="PS51379">
    <property type="entry name" value="4FE4S_FER_2"/>
    <property type="match status" value="2"/>
</dbReference>
<evidence type="ECO:0000313" key="10">
    <source>
        <dbReference type="Proteomes" id="UP000285961"/>
    </source>
</evidence>
<dbReference type="InterPro" id="IPR036188">
    <property type="entry name" value="FAD/NAD-bd_sf"/>
</dbReference>
<evidence type="ECO:0000256" key="7">
    <source>
        <dbReference type="ARBA" id="ARBA00023014"/>
    </source>
</evidence>
<dbReference type="GO" id="GO:0046872">
    <property type="term" value="F:metal ion binding"/>
    <property type="evidence" value="ECO:0007669"/>
    <property type="project" value="UniProtKB-KW"/>
</dbReference>
<keyword evidence="7" id="KW-0411">Iron-sulfur</keyword>
<evidence type="ECO:0000256" key="1">
    <source>
        <dbReference type="ARBA" id="ARBA00022448"/>
    </source>
</evidence>
<evidence type="ECO:0000256" key="6">
    <source>
        <dbReference type="ARBA" id="ARBA00023004"/>
    </source>
</evidence>
<dbReference type="SUPFAM" id="SSF51905">
    <property type="entry name" value="FAD/NAD(P)-binding domain"/>
    <property type="match status" value="1"/>
</dbReference>
<dbReference type="SUPFAM" id="SSF54862">
    <property type="entry name" value="4Fe-4S ferredoxins"/>
    <property type="match status" value="1"/>
</dbReference>
<evidence type="ECO:0000259" key="8">
    <source>
        <dbReference type="PROSITE" id="PS51379"/>
    </source>
</evidence>
<protein>
    <submittedName>
        <fullName evidence="9">4Fe-4S dicluster domain-containing protein</fullName>
    </submittedName>
</protein>
<dbReference type="Gene3D" id="3.30.70.20">
    <property type="match status" value="1"/>
</dbReference>
<dbReference type="InterPro" id="IPR050572">
    <property type="entry name" value="Fe-S_Ferredoxin"/>
</dbReference>
<dbReference type="PANTHER" id="PTHR43687">
    <property type="entry name" value="ADENYLYLSULFATE REDUCTASE, BETA SUBUNIT"/>
    <property type="match status" value="1"/>
</dbReference>
<dbReference type="Pfam" id="PF07992">
    <property type="entry name" value="Pyr_redox_2"/>
    <property type="match status" value="1"/>
</dbReference>
<evidence type="ECO:0000256" key="4">
    <source>
        <dbReference type="ARBA" id="ARBA00022737"/>
    </source>
</evidence>
<dbReference type="EMBL" id="QZKI01000047">
    <property type="protein sequence ID" value="RJP72265.1"/>
    <property type="molecule type" value="Genomic_DNA"/>
</dbReference>
<keyword evidence="5" id="KW-0249">Electron transport</keyword>
<dbReference type="Proteomes" id="UP000285961">
    <property type="component" value="Unassembled WGS sequence"/>
</dbReference>
<sequence>DLFDRLGLPRSRFEMINLKDHLFTGGESEDEMFERARDILRAAFIRVNLLGSLRQGTTEIGKNVVILGGSEFGVSAALNLSMQGFRVRLVHRCDLLGGPGMPDSIRRRPLQAIHDTSISHVEEATIASISGHVGDFKISLVEKDKRRQWRADVVCLTDENVLPLAIEEDASGLRKLYRYNFAFFHTPQIGLYRVLPRTLKRVNAFEAGAALAAQVATATAEAFLKDHELSPRVDPELCRGCGRCADICPFDAIKMVAGPDGIFTAEVLRHNCVGCGGCVGRCPVTAMDIPYFSNQLLEQLVVKTLSGER</sequence>
<feature type="domain" description="4Fe-4S ferredoxin-type" evidence="8">
    <location>
        <begin position="263"/>
        <end position="292"/>
    </location>
</feature>
<dbReference type="InterPro" id="IPR023753">
    <property type="entry name" value="FAD/NAD-binding_dom"/>
</dbReference>
<dbReference type="GO" id="GO:0051539">
    <property type="term" value="F:4 iron, 4 sulfur cluster binding"/>
    <property type="evidence" value="ECO:0007669"/>
    <property type="project" value="UniProtKB-KW"/>
</dbReference>
<reference evidence="9 10" key="1">
    <citation type="journal article" date="2017" name="ISME J.">
        <title>Energy and carbon metabolisms in a deep terrestrial subsurface fluid microbial community.</title>
        <authorList>
            <person name="Momper L."/>
            <person name="Jungbluth S.P."/>
            <person name="Lee M.D."/>
            <person name="Amend J.P."/>
        </authorList>
    </citation>
    <scope>NUCLEOTIDE SEQUENCE [LARGE SCALE GENOMIC DNA]</scope>
    <source>
        <strain evidence="9">SURF_17</strain>
    </source>
</reference>
<dbReference type="PROSITE" id="PS00198">
    <property type="entry name" value="4FE4S_FER_1"/>
    <property type="match status" value="2"/>
</dbReference>
<dbReference type="Gene3D" id="3.50.50.60">
    <property type="entry name" value="FAD/NAD(P)-binding domain"/>
    <property type="match status" value="1"/>
</dbReference>
<name>A0A419F231_9BACT</name>
<keyword evidence="4" id="KW-0677">Repeat</keyword>
<comment type="caution">
    <text evidence="9">The sequence shown here is derived from an EMBL/GenBank/DDBJ whole genome shotgun (WGS) entry which is preliminary data.</text>
</comment>
<dbReference type="InterPro" id="IPR017896">
    <property type="entry name" value="4Fe4S_Fe-S-bd"/>
</dbReference>
<evidence type="ECO:0000313" key="9">
    <source>
        <dbReference type="EMBL" id="RJP72265.1"/>
    </source>
</evidence>
<feature type="domain" description="4Fe-4S ferredoxin-type" evidence="8">
    <location>
        <begin position="229"/>
        <end position="258"/>
    </location>
</feature>
<dbReference type="PANTHER" id="PTHR43687:SF6">
    <property type="entry name" value="L-ASPARTATE SEMIALDEHYDE SULFURTRANSFERASE IRON-SULFUR SUBUNIT"/>
    <property type="match status" value="1"/>
</dbReference>
<accession>A0A419F231</accession>
<dbReference type="InterPro" id="IPR017900">
    <property type="entry name" value="4Fe4S_Fe_S_CS"/>
</dbReference>
<feature type="non-terminal residue" evidence="9">
    <location>
        <position position="1"/>
    </location>
</feature>
<dbReference type="GO" id="GO:0016491">
    <property type="term" value="F:oxidoreductase activity"/>
    <property type="evidence" value="ECO:0007669"/>
    <property type="project" value="InterPro"/>
</dbReference>
<evidence type="ECO:0000256" key="3">
    <source>
        <dbReference type="ARBA" id="ARBA00022723"/>
    </source>
</evidence>
<keyword evidence="3" id="KW-0479">Metal-binding</keyword>
<evidence type="ECO:0000256" key="5">
    <source>
        <dbReference type="ARBA" id="ARBA00022982"/>
    </source>
</evidence>
<dbReference type="AlphaFoldDB" id="A0A419F231"/>
<keyword evidence="1" id="KW-0813">Transport</keyword>
<keyword evidence="2" id="KW-0004">4Fe-4S</keyword>